<keyword evidence="1 2" id="KW-0597">Phosphoprotein</keyword>
<dbReference type="PANTHER" id="PTHR44591:SF23">
    <property type="entry name" value="CHEY SUBFAMILY"/>
    <property type="match status" value="1"/>
</dbReference>
<dbReference type="InterPro" id="IPR001789">
    <property type="entry name" value="Sig_transdc_resp-reg_receiver"/>
</dbReference>
<gene>
    <name evidence="4" type="ORF">ACFOEE_15865</name>
</gene>
<dbReference type="InterPro" id="IPR011006">
    <property type="entry name" value="CheY-like_superfamily"/>
</dbReference>
<dbReference type="Pfam" id="PF00072">
    <property type="entry name" value="Response_reg"/>
    <property type="match status" value="1"/>
</dbReference>
<accession>A0ABV7CMV0</accession>
<evidence type="ECO:0000313" key="4">
    <source>
        <dbReference type="EMBL" id="MFC3033989.1"/>
    </source>
</evidence>
<organism evidence="4 5">
    <name type="scientific">Pseudoalteromonas fenneropenaei</name>
    <dbReference type="NCBI Taxonomy" id="1737459"/>
    <lineage>
        <taxon>Bacteria</taxon>
        <taxon>Pseudomonadati</taxon>
        <taxon>Pseudomonadota</taxon>
        <taxon>Gammaproteobacteria</taxon>
        <taxon>Alteromonadales</taxon>
        <taxon>Pseudoalteromonadaceae</taxon>
        <taxon>Pseudoalteromonas</taxon>
    </lineage>
</organism>
<sequence>MKILIVDDSLATLEIVRRGLEKFGYRRLVIRKADRARKALQLIGQWQPDIVLTDWNMPDMSGLQLLNAIMQRRLNMKVAMITTVDDQAQIALALQAGAAFVLSKPFSDETLHEHILPLVQGAEDSEVLLNNVEVAIDSELALPKLSQLTKLIHKHIDSNMAVHTLKPQQFDETKVPCVMVVYEDVETQRVRAVGILDIYATCVMASSCRVIPSEEAQAAIHQHQVSDDILEAAREALNATAYAFLDKRTRKSLRVKTIKFVPRAFAKLEQVFATEITRRLDFSCQREGMALGKILLVGY</sequence>
<dbReference type="EMBL" id="JBHRSD010000029">
    <property type="protein sequence ID" value="MFC3033989.1"/>
    <property type="molecule type" value="Genomic_DNA"/>
</dbReference>
<evidence type="ECO:0000259" key="3">
    <source>
        <dbReference type="PROSITE" id="PS50110"/>
    </source>
</evidence>
<dbReference type="InterPro" id="IPR050595">
    <property type="entry name" value="Bact_response_regulator"/>
</dbReference>
<dbReference type="Gene3D" id="3.40.50.2300">
    <property type="match status" value="1"/>
</dbReference>
<name>A0ABV7CMV0_9GAMM</name>
<proteinExistence type="predicted"/>
<feature type="domain" description="Response regulatory" evidence="3">
    <location>
        <begin position="2"/>
        <end position="119"/>
    </location>
</feature>
<dbReference type="PANTHER" id="PTHR44591">
    <property type="entry name" value="STRESS RESPONSE REGULATOR PROTEIN 1"/>
    <property type="match status" value="1"/>
</dbReference>
<protein>
    <submittedName>
        <fullName evidence="4">Response regulator</fullName>
    </submittedName>
</protein>
<dbReference type="SMART" id="SM00448">
    <property type="entry name" value="REC"/>
    <property type="match status" value="1"/>
</dbReference>
<evidence type="ECO:0000313" key="5">
    <source>
        <dbReference type="Proteomes" id="UP001595453"/>
    </source>
</evidence>
<reference evidence="5" key="1">
    <citation type="journal article" date="2019" name="Int. J. Syst. Evol. Microbiol.">
        <title>The Global Catalogue of Microorganisms (GCM) 10K type strain sequencing project: providing services to taxonomists for standard genome sequencing and annotation.</title>
        <authorList>
            <consortium name="The Broad Institute Genomics Platform"/>
            <consortium name="The Broad Institute Genome Sequencing Center for Infectious Disease"/>
            <person name="Wu L."/>
            <person name="Ma J."/>
        </authorList>
    </citation>
    <scope>NUCLEOTIDE SEQUENCE [LARGE SCALE GENOMIC DNA]</scope>
    <source>
        <strain evidence="5">KCTC 42730</strain>
    </source>
</reference>
<evidence type="ECO:0000256" key="1">
    <source>
        <dbReference type="ARBA" id="ARBA00022553"/>
    </source>
</evidence>
<dbReference type="SUPFAM" id="SSF52172">
    <property type="entry name" value="CheY-like"/>
    <property type="match status" value="1"/>
</dbReference>
<keyword evidence="5" id="KW-1185">Reference proteome</keyword>
<feature type="modified residue" description="4-aspartylphosphate" evidence="2">
    <location>
        <position position="54"/>
    </location>
</feature>
<evidence type="ECO:0000256" key="2">
    <source>
        <dbReference type="PROSITE-ProRule" id="PRU00169"/>
    </source>
</evidence>
<dbReference type="RefSeq" id="WP_377126412.1">
    <property type="nucleotide sequence ID" value="NZ_JBHRSD010000029.1"/>
</dbReference>
<comment type="caution">
    <text evidence="4">The sequence shown here is derived from an EMBL/GenBank/DDBJ whole genome shotgun (WGS) entry which is preliminary data.</text>
</comment>
<dbReference type="Proteomes" id="UP001595453">
    <property type="component" value="Unassembled WGS sequence"/>
</dbReference>
<dbReference type="PROSITE" id="PS50110">
    <property type="entry name" value="RESPONSE_REGULATORY"/>
    <property type="match status" value="1"/>
</dbReference>